<accession>A0A5B2WKX0</accession>
<evidence type="ECO:0000313" key="1">
    <source>
        <dbReference type="EMBL" id="KAA2252451.1"/>
    </source>
</evidence>
<reference evidence="1 2" key="1">
    <citation type="submission" date="2019-09" db="EMBL/GenBank/DDBJ databases">
        <title>Goodfellowia gen. nov., a new genus of the Pseudonocardineae related to Actinoalloteichus, containing Goodfellowia coeruleoviolacea gen. nov., comb. nov. gen. nov., comb. nov.</title>
        <authorList>
            <person name="Labeda D."/>
        </authorList>
    </citation>
    <scope>NUCLEOTIDE SEQUENCE [LARGE SCALE GENOMIC DNA]</scope>
    <source>
        <strain evidence="1 2">AN110305</strain>
    </source>
</reference>
<evidence type="ECO:0000313" key="2">
    <source>
        <dbReference type="Proteomes" id="UP000323454"/>
    </source>
</evidence>
<sequence>MDAADRDGTPVEDLLAPFLGGEVFEPGFSSHGTLRLRLVSRGQESGLRYGPFLTVRTRVWRVDTPSGPLVAGMDSVRFIQQAVQCLAGEHFSSVRVKYVSLDTTFVFGTFSLRVFPDSFHNPNEEGPDWTWSLKDGEAIYAGPAGRWSLRKVGRPDG</sequence>
<protein>
    <submittedName>
        <fullName evidence="1">Uncharacterized protein</fullName>
    </submittedName>
</protein>
<dbReference type="EMBL" id="VUOB01000075">
    <property type="protein sequence ID" value="KAA2252451.1"/>
    <property type="molecule type" value="Genomic_DNA"/>
</dbReference>
<reference evidence="1 2" key="2">
    <citation type="submission" date="2019-09" db="EMBL/GenBank/DDBJ databases">
        <authorList>
            <person name="Jin C."/>
        </authorList>
    </citation>
    <scope>NUCLEOTIDE SEQUENCE [LARGE SCALE GENOMIC DNA]</scope>
    <source>
        <strain evidence="1 2">AN110305</strain>
    </source>
</reference>
<comment type="caution">
    <text evidence="1">The sequence shown here is derived from an EMBL/GenBank/DDBJ whole genome shotgun (WGS) entry which is preliminary data.</text>
</comment>
<name>A0A5B2WKX0_9PSEU</name>
<gene>
    <name evidence="1" type="ORF">F0L68_36030</name>
</gene>
<dbReference type="RefSeq" id="WP_149854375.1">
    <property type="nucleotide sequence ID" value="NZ_VUOB01000075.1"/>
</dbReference>
<organism evidence="1 2">
    <name type="scientific">Solihabitans fulvus</name>
    <dbReference type="NCBI Taxonomy" id="1892852"/>
    <lineage>
        <taxon>Bacteria</taxon>
        <taxon>Bacillati</taxon>
        <taxon>Actinomycetota</taxon>
        <taxon>Actinomycetes</taxon>
        <taxon>Pseudonocardiales</taxon>
        <taxon>Pseudonocardiaceae</taxon>
        <taxon>Solihabitans</taxon>
    </lineage>
</organism>
<dbReference type="AlphaFoldDB" id="A0A5B2WKX0"/>
<proteinExistence type="predicted"/>
<dbReference type="Proteomes" id="UP000323454">
    <property type="component" value="Unassembled WGS sequence"/>
</dbReference>
<keyword evidence="2" id="KW-1185">Reference proteome</keyword>